<evidence type="ECO:0000256" key="1">
    <source>
        <dbReference type="SAM" id="MobiDB-lite"/>
    </source>
</evidence>
<protein>
    <submittedName>
        <fullName evidence="3">Uncharacterized protein LOC110348503</fullName>
    </submittedName>
</protein>
<sequence length="240" mass="25561">MRVLGARVPAHPPRAPATRPTHAHTHTHTRPSSAWDPVAAGMAGKQSCGCEVQRGKPRPRRPGAGPGDQRGGPGRPWLSCAERRGADRRPPGRGECARRCRSPPGAGTHTPARRKAPLHPAIGDPGRTRHGWSLRSLSTDNAVGRLACSSKPFPASSLSGKNSNPCIRALAYRAPKISPRPDLGKMLISPLTRSASLGAPQPEHLLARAHTLTRHSHHIKTRAPGTVVHEADAHNECTGK</sequence>
<feature type="compositionally biased region" description="Gly residues" evidence="1">
    <location>
        <begin position="64"/>
        <end position="74"/>
    </location>
</feature>
<name>A0AAX6SRX6_HETGA</name>
<dbReference type="GeneID" id="110348503"/>
<accession>A0AAX6SRX6</accession>
<evidence type="ECO:0000313" key="3">
    <source>
        <dbReference type="RefSeq" id="XP_021111408.1"/>
    </source>
</evidence>
<gene>
    <name evidence="3" type="primary">LOC110348503</name>
</gene>
<proteinExistence type="predicted"/>
<dbReference type="RefSeq" id="XP_021111408.1">
    <property type="nucleotide sequence ID" value="XM_021255749.1"/>
</dbReference>
<feature type="compositionally biased region" description="Basic and acidic residues" evidence="1">
    <location>
        <begin position="81"/>
        <end position="98"/>
    </location>
</feature>
<dbReference type="AlphaFoldDB" id="A0AAX6SRX6"/>
<evidence type="ECO:0000313" key="2">
    <source>
        <dbReference type="Proteomes" id="UP000694906"/>
    </source>
</evidence>
<keyword evidence="2" id="KW-1185">Reference proteome</keyword>
<dbReference type="Proteomes" id="UP000694906">
    <property type="component" value="Unplaced"/>
</dbReference>
<feature type="region of interest" description="Disordered" evidence="1">
    <location>
        <begin position="1"/>
        <end position="132"/>
    </location>
</feature>
<organism evidence="2 3">
    <name type="scientific">Heterocephalus glaber</name>
    <name type="common">Naked mole rat</name>
    <dbReference type="NCBI Taxonomy" id="10181"/>
    <lineage>
        <taxon>Eukaryota</taxon>
        <taxon>Metazoa</taxon>
        <taxon>Chordata</taxon>
        <taxon>Craniata</taxon>
        <taxon>Vertebrata</taxon>
        <taxon>Euteleostomi</taxon>
        <taxon>Mammalia</taxon>
        <taxon>Eutheria</taxon>
        <taxon>Euarchontoglires</taxon>
        <taxon>Glires</taxon>
        <taxon>Rodentia</taxon>
        <taxon>Hystricomorpha</taxon>
        <taxon>Bathyergidae</taxon>
        <taxon>Heterocephalus</taxon>
    </lineage>
</organism>
<reference evidence="3" key="1">
    <citation type="submission" date="2025-08" db="UniProtKB">
        <authorList>
            <consortium name="RefSeq"/>
        </authorList>
    </citation>
    <scope>IDENTIFICATION</scope>
</reference>